<dbReference type="RefSeq" id="WP_188896260.1">
    <property type="nucleotide sequence ID" value="NZ_BMMZ01000007.1"/>
</dbReference>
<keyword evidence="6" id="KW-1185">Reference proteome</keyword>
<dbReference type="InterPro" id="IPR000835">
    <property type="entry name" value="HTH_MarR-typ"/>
</dbReference>
<dbReference type="InterPro" id="IPR036388">
    <property type="entry name" value="WH-like_DNA-bd_sf"/>
</dbReference>
<evidence type="ECO:0000256" key="1">
    <source>
        <dbReference type="ARBA" id="ARBA00023015"/>
    </source>
</evidence>
<evidence type="ECO:0000313" key="6">
    <source>
        <dbReference type="Proteomes" id="UP000613840"/>
    </source>
</evidence>
<evidence type="ECO:0000256" key="2">
    <source>
        <dbReference type="ARBA" id="ARBA00023125"/>
    </source>
</evidence>
<dbReference type="GO" id="GO:0003700">
    <property type="term" value="F:DNA-binding transcription factor activity"/>
    <property type="evidence" value="ECO:0007669"/>
    <property type="project" value="InterPro"/>
</dbReference>
<dbReference type="SUPFAM" id="SSF46785">
    <property type="entry name" value="Winged helix' DNA-binding domain"/>
    <property type="match status" value="1"/>
</dbReference>
<dbReference type="GO" id="GO:0003677">
    <property type="term" value="F:DNA binding"/>
    <property type="evidence" value="ECO:0007669"/>
    <property type="project" value="UniProtKB-KW"/>
</dbReference>
<sequence length="166" mass="18387">MTATDPPTGTPAGTDDERVSQWIEEFAGFMVLSGIPRMPARVLVCLMAEDSGALTSAELSQRLKISPAAVSGAIRYLTTVHMVHRRHQPGGRREVYTVDKDVIPQSVTGQIPTMIRWVDILNAGVRTLGAETEAGRRLADAADFIQFVTGEFEGLMQRWEEHRRRP</sequence>
<keyword evidence="2" id="KW-0238">DNA-binding</keyword>
<dbReference type="PANTHER" id="PTHR38465">
    <property type="entry name" value="HTH-TYPE TRANSCRIPTIONAL REGULATOR MJ1563-RELATED"/>
    <property type="match status" value="1"/>
</dbReference>
<gene>
    <name evidence="5" type="ORF">GCM10011575_30860</name>
</gene>
<name>A0A917SCV4_9ACTN</name>
<reference evidence="5" key="2">
    <citation type="submission" date="2020-09" db="EMBL/GenBank/DDBJ databases">
        <authorList>
            <person name="Sun Q."/>
            <person name="Zhou Y."/>
        </authorList>
    </citation>
    <scope>NUCLEOTIDE SEQUENCE</scope>
    <source>
        <strain evidence="5">CGMCC 4.7306</strain>
    </source>
</reference>
<organism evidence="5 6">
    <name type="scientific">Microlunatus endophyticus</name>
    <dbReference type="NCBI Taxonomy" id="1716077"/>
    <lineage>
        <taxon>Bacteria</taxon>
        <taxon>Bacillati</taxon>
        <taxon>Actinomycetota</taxon>
        <taxon>Actinomycetes</taxon>
        <taxon>Propionibacteriales</taxon>
        <taxon>Propionibacteriaceae</taxon>
        <taxon>Microlunatus</taxon>
    </lineage>
</organism>
<evidence type="ECO:0000256" key="3">
    <source>
        <dbReference type="ARBA" id="ARBA00023163"/>
    </source>
</evidence>
<accession>A0A917SCV4</accession>
<dbReference type="Gene3D" id="1.10.10.10">
    <property type="entry name" value="Winged helix-like DNA-binding domain superfamily/Winged helix DNA-binding domain"/>
    <property type="match status" value="1"/>
</dbReference>
<dbReference type="PANTHER" id="PTHR38465:SF2">
    <property type="entry name" value="HTH-TYPE TRANSCRIPTIONAL REGULATOR MMPR5"/>
    <property type="match status" value="1"/>
</dbReference>
<proteinExistence type="predicted"/>
<dbReference type="InterPro" id="IPR052362">
    <property type="entry name" value="HTH-GbsR_regulator"/>
</dbReference>
<keyword evidence="3" id="KW-0804">Transcription</keyword>
<comment type="caution">
    <text evidence="5">The sequence shown here is derived from an EMBL/GenBank/DDBJ whole genome shotgun (WGS) entry which is preliminary data.</text>
</comment>
<evidence type="ECO:0000313" key="5">
    <source>
        <dbReference type="EMBL" id="GGL70167.1"/>
    </source>
</evidence>
<dbReference type="Pfam" id="PF12802">
    <property type="entry name" value="MarR_2"/>
    <property type="match status" value="1"/>
</dbReference>
<dbReference type="AlphaFoldDB" id="A0A917SCV4"/>
<feature type="domain" description="HTH marR-type" evidence="4">
    <location>
        <begin position="33"/>
        <end position="94"/>
    </location>
</feature>
<dbReference type="InterPro" id="IPR036390">
    <property type="entry name" value="WH_DNA-bd_sf"/>
</dbReference>
<reference evidence="5" key="1">
    <citation type="journal article" date="2014" name="Int. J. Syst. Evol. Microbiol.">
        <title>Complete genome sequence of Corynebacterium casei LMG S-19264T (=DSM 44701T), isolated from a smear-ripened cheese.</title>
        <authorList>
            <consortium name="US DOE Joint Genome Institute (JGI-PGF)"/>
            <person name="Walter F."/>
            <person name="Albersmeier A."/>
            <person name="Kalinowski J."/>
            <person name="Ruckert C."/>
        </authorList>
    </citation>
    <scope>NUCLEOTIDE SEQUENCE</scope>
    <source>
        <strain evidence="5">CGMCC 4.7306</strain>
    </source>
</reference>
<keyword evidence="1" id="KW-0805">Transcription regulation</keyword>
<dbReference type="Proteomes" id="UP000613840">
    <property type="component" value="Unassembled WGS sequence"/>
</dbReference>
<protein>
    <submittedName>
        <fullName evidence="5">MarR family transcriptional regulator</fullName>
    </submittedName>
</protein>
<dbReference type="EMBL" id="BMMZ01000007">
    <property type="protein sequence ID" value="GGL70167.1"/>
    <property type="molecule type" value="Genomic_DNA"/>
</dbReference>
<evidence type="ECO:0000259" key="4">
    <source>
        <dbReference type="Pfam" id="PF12802"/>
    </source>
</evidence>